<evidence type="ECO:0000256" key="1">
    <source>
        <dbReference type="SAM" id="MobiDB-lite"/>
    </source>
</evidence>
<evidence type="ECO:0000256" key="2">
    <source>
        <dbReference type="SAM" id="Phobius"/>
    </source>
</evidence>
<dbReference type="GO" id="GO:0016020">
    <property type="term" value="C:membrane"/>
    <property type="evidence" value="ECO:0007669"/>
    <property type="project" value="InterPro"/>
</dbReference>
<dbReference type="GeneID" id="25292918"/>
<dbReference type="InterPro" id="IPR007720">
    <property type="entry name" value="PigQ/GPI1"/>
</dbReference>
<proteinExistence type="predicted"/>
<name>A0A0D2IUN3_9EURO</name>
<sequence length="811" mass="92345">MHPFSSLTICIFVAGYITARWDLVTRLYELAIFAWDHGVVARATKAFAIISLIFILIAIPLDRIAAHEAVVNNDGMLRVFWPNSLTRTVTPGVIVGWRNSELDLFVITVLEDVEVRNVESALRMGTLFRNSPYPVARIFQLCDRPNMHVLGTLNHPNLPDSFEPTRICAFTMPGTRRPYIYCPPEANLSLQIVLFDPPNPTQMQYVSLEPMSLALGRDHSSARVPLDSGDEVEIQEGKERERLSHLVSKLRFHTVVRHAPTKKEVALAAILRQINCAQEVADLLQKNTPLVGPRRKRSISVSERVVESAQSLYAFAAWSVWTLFMTYAFPSLLYIFKIAIIGHRIVAEGILQILEWPLPLQRFQLPESPRPVNGTIALKDISACCQQVHLRLQQFSYYPTQYSLLRRRHATWSSFPTTNSDYIRFYNSLWLVANDVIIGIALGSFISDNAQATSQFIGGVLNEYTIEGLKRMIRWLMSYPGGLKLNTELAAFLGDLFLWVIEYWSSTTVQLILPRLPTIVYFIGFSSFAGASMPIAIFSDLLSLMTIHIYSFYVASARIFNWQLTIIVSLFHLFRGKKRNVLRNRIDNCDYDLDQLLLGTILFTLLFFLLPTVVVFYLTFASARMAIISLKATLDTCLACLNHFPLFALMLRIKDSRRLPGGVHFQLLDTEHIRLPYQEETGRDDGEEDGDTDGQESFATSVAYIRLSPTPLLLRQIFEQYFQLWARIRRHYLSPKVVFRLLTGRFVPPLGRSEMYGLQYSVLPRERATISEVWKSLSENQSTARDRVPSYPRTPKGSLGTNGTVIGKQWK</sequence>
<feature type="transmembrane region" description="Helical" evidence="2">
    <location>
        <begin position="550"/>
        <end position="574"/>
    </location>
</feature>
<evidence type="ECO:0000313" key="3">
    <source>
        <dbReference type="EMBL" id="KIX06871.1"/>
    </source>
</evidence>
<feature type="transmembrane region" description="Helical" evidence="2">
    <location>
        <begin position="519"/>
        <end position="538"/>
    </location>
</feature>
<accession>A0A0D2IUN3</accession>
<dbReference type="GO" id="GO:0006506">
    <property type="term" value="P:GPI anchor biosynthetic process"/>
    <property type="evidence" value="ECO:0007669"/>
    <property type="project" value="InterPro"/>
</dbReference>
<feature type="region of interest" description="Disordered" evidence="1">
    <location>
        <begin position="784"/>
        <end position="811"/>
    </location>
</feature>
<dbReference type="RefSeq" id="XP_013274007.1">
    <property type="nucleotide sequence ID" value="XM_013418553.1"/>
</dbReference>
<feature type="transmembrane region" description="Helical" evidence="2">
    <location>
        <begin position="595"/>
        <end position="620"/>
    </location>
</feature>
<dbReference type="GO" id="GO:0005783">
    <property type="term" value="C:endoplasmic reticulum"/>
    <property type="evidence" value="ECO:0007669"/>
    <property type="project" value="TreeGrafter"/>
</dbReference>
<evidence type="ECO:0000313" key="4">
    <source>
        <dbReference type="Proteomes" id="UP000053617"/>
    </source>
</evidence>
<dbReference type="Proteomes" id="UP000053617">
    <property type="component" value="Unassembled WGS sequence"/>
</dbReference>
<keyword evidence="4" id="KW-1185">Reference proteome</keyword>
<feature type="transmembrane region" description="Helical" evidence="2">
    <location>
        <begin position="312"/>
        <end position="336"/>
    </location>
</feature>
<dbReference type="VEuPathDB" id="FungiDB:Z518_04847"/>
<dbReference type="OrthoDB" id="70250at2759"/>
<dbReference type="EMBL" id="KN847477">
    <property type="protein sequence ID" value="KIX06871.1"/>
    <property type="molecule type" value="Genomic_DNA"/>
</dbReference>
<dbReference type="PANTHER" id="PTHR21329">
    <property type="entry name" value="PHOSPHATIDYLINOSITOL N-ACETYLGLUCOSAMINYLTRANSFERASE SUBUNIT Q-RELATED"/>
    <property type="match status" value="1"/>
</dbReference>
<keyword evidence="2" id="KW-0812">Transmembrane</keyword>
<keyword evidence="2" id="KW-1133">Transmembrane helix</keyword>
<dbReference type="HOGENOM" id="CLU_007914_2_0_1"/>
<organism evidence="3 4">
    <name type="scientific">Rhinocladiella mackenziei CBS 650.93</name>
    <dbReference type="NCBI Taxonomy" id="1442369"/>
    <lineage>
        <taxon>Eukaryota</taxon>
        <taxon>Fungi</taxon>
        <taxon>Dikarya</taxon>
        <taxon>Ascomycota</taxon>
        <taxon>Pezizomycotina</taxon>
        <taxon>Eurotiomycetes</taxon>
        <taxon>Chaetothyriomycetidae</taxon>
        <taxon>Chaetothyriales</taxon>
        <taxon>Herpotrichiellaceae</taxon>
        <taxon>Rhinocladiella</taxon>
    </lineage>
</organism>
<keyword evidence="2" id="KW-0472">Membrane</keyword>
<dbReference type="Pfam" id="PF05024">
    <property type="entry name" value="Gpi1"/>
    <property type="match status" value="1"/>
</dbReference>
<dbReference type="STRING" id="1442369.A0A0D2IUN3"/>
<dbReference type="AlphaFoldDB" id="A0A0D2IUN3"/>
<dbReference type="PANTHER" id="PTHR21329:SF3">
    <property type="entry name" value="PHOSPHATIDYLINOSITOL N-ACETYLGLUCOSAMINYLTRANSFERASE SUBUNIT Q"/>
    <property type="match status" value="1"/>
</dbReference>
<protein>
    <recommendedName>
        <fullName evidence="5">N-acetylglucosaminyl transferase component Gpi1</fullName>
    </recommendedName>
</protein>
<gene>
    <name evidence="3" type="ORF">Z518_04847</name>
</gene>
<reference evidence="3 4" key="1">
    <citation type="submission" date="2015-01" db="EMBL/GenBank/DDBJ databases">
        <title>The Genome Sequence of Rhinocladiella mackenzie CBS 650.93.</title>
        <authorList>
            <consortium name="The Broad Institute Genomics Platform"/>
            <person name="Cuomo C."/>
            <person name="de Hoog S."/>
            <person name="Gorbushina A."/>
            <person name="Stielow B."/>
            <person name="Teixiera M."/>
            <person name="Abouelleil A."/>
            <person name="Chapman S.B."/>
            <person name="Priest M."/>
            <person name="Young S.K."/>
            <person name="Wortman J."/>
            <person name="Nusbaum C."/>
            <person name="Birren B."/>
        </authorList>
    </citation>
    <scope>NUCLEOTIDE SEQUENCE [LARGE SCALE GENOMIC DNA]</scope>
    <source>
        <strain evidence="3 4">CBS 650.93</strain>
    </source>
</reference>
<evidence type="ECO:0008006" key="5">
    <source>
        <dbReference type="Google" id="ProtNLM"/>
    </source>
</evidence>